<evidence type="ECO:0000313" key="3">
    <source>
        <dbReference type="Proteomes" id="UP001595900"/>
    </source>
</evidence>
<dbReference type="RefSeq" id="WP_390230780.1">
    <property type="nucleotide sequence ID" value="NZ_JBHSCN010000006.1"/>
</dbReference>
<gene>
    <name evidence="2" type="ORF">ACFOYW_15345</name>
</gene>
<keyword evidence="3" id="KW-1185">Reference proteome</keyword>
<evidence type="ECO:0000256" key="1">
    <source>
        <dbReference type="SAM" id="Phobius"/>
    </source>
</evidence>
<protein>
    <submittedName>
        <fullName evidence="2">Uncharacterized protein</fullName>
    </submittedName>
</protein>
<organism evidence="2 3">
    <name type="scientific">Gryllotalpicola reticulitermitis</name>
    <dbReference type="NCBI Taxonomy" id="1184153"/>
    <lineage>
        <taxon>Bacteria</taxon>
        <taxon>Bacillati</taxon>
        <taxon>Actinomycetota</taxon>
        <taxon>Actinomycetes</taxon>
        <taxon>Micrococcales</taxon>
        <taxon>Microbacteriaceae</taxon>
        <taxon>Gryllotalpicola</taxon>
    </lineage>
</organism>
<keyword evidence="1" id="KW-0812">Transmembrane</keyword>
<dbReference type="EMBL" id="JBHSCN010000006">
    <property type="protein sequence ID" value="MFC4244748.1"/>
    <property type="molecule type" value="Genomic_DNA"/>
</dbReference>
<reference evidence="3" key="1">
    <citation type="journal article" date="2019" name="Int. J. Syst. Evol. Microbiol.">
        <title>The Global Catalogue of Microorganisms (GCM) 10K type strain sequencing project: providing services to taxonomists for standard genome sequencing and annotation.</title>
        <authorList>
            <consortium name="The Broad Institute Genomics Platform"/>
            <consortium name="The Broad Institute Genome Sequencing Center for Infectious Disease"/>
            <person name="Wu L."/>
            <person name="Ma J."/>
        </authorList>
    </citation>
    <scope>NUCLEOTIDE SEQUENCE [LARGE SCALE GENOMIC DNA]</scope>
    <source>
        <strain evidence="3">CGMCC 1.10363</strain>
    </source>
</reference>
<feature type="transmembrane region" description="Helical" evidence="1">
    <location>
        <begin position="12"/>
        <end position="39"/>
    </location>
</feature>
<name>A0ABV8QBP3_9MICO</name>
<comment type="caution">
    <text evidence="2">The sequence shown here is derived from an EMBL/GenBank/DDBJ whole genome shotgun (WGS) entry which is preliminary data.</text>
</comment>
<evidence type="ECO:0000313" key="2">
    <source>
        <dbReference type="EMBL" id="MFC4244748.1"/>
    </source>
</evidence>
<dbReference type="Proteomes" id="UP001595900">
    <property type="component" value="Unassembled WGS sequence"/>
</dbReference>
<sequence>MNAEVVVEAGAAAGTAAGIAFGMVWLAFRGTVAAAELVVDGIGWLRKRKAADA</sequence>
<keyword evidence="1" id="KW-1133">Transmembrane helix</keyword>
<accession>A0ABV8QBP3</accession>
<proteinExistence type="predicted"/>
<keyword evidence="1" id="KW-0472">Membrane</keyword>